<dbReference type="Proteomes" id="UP000823775">
    <property type="component" value="Unassembled WGS sequence"/>
</dbReference>
<evidence type="ECO:0000256" key="1">
    <source>
        <dbReference type="SAM" id="MobiDB-lite"/>
    </source>
</evidence>
<feature type="non-terminal residue" evidence="2">
    <location>
        <position position="62"/>
    </location>
</feature>
<gene>
    <name evidence="2" type="ORF">HAX54_024940</name>
</gene>
<sequence length="62" mass="6752">MAACQFQPQPTRENGTSKPIGQSSYRPKFRSIPNFQSKLSLPFSLEVLTCISPFSSAAKSGT</sequence>
<dbReference type="EMBL" id="JACEIK010003025">
    <property type="protein sequence ID" value="MCD9639945.1"/>
    <property type="molecule type" value="Genomic_DNA"/>
</dbReference>
<organism evidence="2 3">
    <name type="scientific">Datura stramonium</name>
    <name type="common">Jimsonweed</name>
    <name type="synonym">Common thornapple</name>
    <dbReference type="NCBI Taxonomy" id="4076"/>
    <lineage>
        <taxon>Eukaryota</taxon>
        <taxon>Viridiplantae</taxon>
        <taxon>Streptophyta</taxon>
        <taxon>Embryophyta</taxon>
        <taxon>Tracheophyta</taxon>
        <taxon>Spermatophyta</taxon>
        <taxon>Magnoliopsida</taxon>
        <taxon>eudicotyledons</taxon>
        <taxon>Gunneridae</taxon>
        <taxon>Pentapetalae</taxon>
        <taxon>asterids</taxon>
        <taxon>lamiids</taxon>
        <taxon>Solanales</taxon>
        <taxon>Solanaceae</taxon>
        <taxon>Solanoideae</taxon>
        <taxon>Datureae</taxon>
        <taxon>Datura</taxon>
    </lineage>
</organism>
<name>A0ABS8V1J3_DATST</name>
<keyword evidence="3" id="KW-1185">Reference proteome</keyword>
<evidence type="ECO:0000313" key="3">
    <source>
        <dbReference type="Proteomes" id="UP000823775"/>
    </source>
</evidence>
<protein>
    <submittedName>
        <fullName evidence="2">Uncharacterized protein</fullName>
    </submittedName>
</protein>
<reference evidence="2 3" key="1">
    <citation type="journal article" date="2021" name="BMC Genomics">
        <title>Datura genome reveals duplications of psychoactive alkaloid biosynthetic genes and high mutation rate following tissue culture.</title>
        <authorList>
            <person name="Rajewski A."/>
            <person name="Carter-House D."/>
            <person name="Stajich J."/>
            <person name="Litt A."/>
        </authorList>
    </citation>
    <scope>NUCLEOTIDE SEQUENCE [LARGE SCALE GENOMIC DNA]</scope>
    <source>
        <strain evidence="2">AR-01</strain>
    </source>
</reference>
<evidence type="ECO:0000313" key="2">
    <source>
        <dbReference type="EMBL" id="MCD9639945.1"/>
    </source>
</evidence>
<comment type="caution">
    <text evidence="2">The sequence shown here is derived from an EMBL/GenBank/DDBJ whole genome shotgun (WGS) entry which is preliminary data.</text>
</comment>
<feature type="region of interest" description="Disordered" evidence="1">
    <location>
        <begin position="1"/>
        <end position="28"/>
    </location>
</feature>
<accession>A0ABS8V1J3</accession>
<proteinExistence type="predicted"/>
<feature type="compositionally biased region" description="Polar residues" evidence="1">
    <location>
        <begin position="1"/>
        <end position="25"/>
    </location>
</feature>